<dbReference type="CDD" id="cd04301">
    <property type="entry name" value="NAT_SF"/>
    <property type="match status" value="1"/>
</dbReference>
<dbReference type="InterPro" id="IPR016181">
    <property type="entry name" value="Acyl_CoA_acyltransferase"/>
</dbReference>
<reference evidence="2" key="1">
    <citation type="journal article" date="2020" name="Stud. Mycol.">
        <title>101 Dothideomycetes genomes: a test case for predicting lifestyles and emergence of pathogens.</title>
        <authorList>
            <person name="Haridas S."/>
            <person name="Albert R."/>
            <person name="Binder M."/>
            <person name="Bloem J."/>
            <person name="Labutti K."/>
            <person name="Salamov A."/>
            <person name="Andreopoulos B."/>
            <person name="Baker S."/>
            <person name="Barry K."/>
            <person name="Bills G."/>
            <person name="Bluhm B."/>
            <person name="Cannon C."/>
            <person name="Castanera R."/>
            <person name="Culley D."/>
            <person name="Daum C."/>
            <person name="Ezra D."/>
            <person name="Gonzalez J."/>
            <person name="Henrissat B."/>
            <person name="Kuo A."/>
            <person name="Liang C."/>
            <person name="Lipzen A."/>
            <person name="Lutzoni F."/>
            <person name="Magnuson J."/>
            <person name="Mondo S."/>
            <person name="Nolan M."/>
            <person name="Ohm R."/>
            <person name="Pangilinan J."/>
            <person name="Park H.-J."/>
            <person name="Ramirez L."/>
            <person name="Alfaro M."/>
            <person name="Sun H."/>
            <person name="Tritt A."/>
            <person name="Yoshinaga Y."/>
            <person name="Zwiers L.-H."/>
            <person name="Turgeon B."/>
            <person name="Goodwin S."/>
            <person name="Spatafora J."/>
            <person name="Crous P."/>
            <person name="Grigoriev I."/>
        </authorList>
    </citation>
    <scope>NUCLEOTIDE SEQUENCE</scope>
    <source>
        <strain evidence="2">CBS 262.69</strain>
    </source>
</reference>
<feature type="domain" description="N-acetyltransferase" evidence="1">
    <location>
        <begin position="31"/>
        <end position="179"/>
    </location>
</feature>
<dbReference type="Gene3D" id="3.40.630.30">
    <property type="match status" value="1"/>
</dbReference>
<sequence length="180" mass="19547">MTRRPCRTFALPRQCASAPAWTALIDKFRAFRLEALRTSPTAFTSSLEREQAFGRDVWEERLRNPGATIVVAVEEGVETDAVDAALQSEWLGMAALIAAQDGAAAWLNGVFVTPAARHRGVGSALLKGCLREGSALRAGLLYQVMVSADNVAAIKLYEKAGFVICDDESESLRMERVAEC</sequence>
<dbReference type="InterPro" id="IPR000182">
    <property type="entry name" value="GNAT_dom"/>
</dbReference>
<keyword evidence="3" id="KW-1185">Reference proteome</keyword>
<dbReference type="SUPFAM" id="SSF55729">
    <property type="entry name" value="Acyl-CoA N-acyltransferases (Nat)"/>
    <property type="match status" value="1"/>
</dbReference>
<evidence type="ECO:0000259" key="1">
    <source>
        <dbReference type="PROSITE" id="PS51186"/>
    </source>
</evidence>
<dbReference type="Pfam" id="PF00583">
    <property type="entry name" value="Acetyltransf_1"/>
    <property type="match status" value="1"/>
</dbReference>
<dbReference type="PROSITE" id="PS51186">
    <property type="entry name" value="GNAT"/>
    <property type="match status" value="1"/>
</dbReference>
<dbReference type="PANTHER" id="PTHR43072">
    <property type="entry name" value="N-ACETYLTRANSFERASE"/>
    <property type="match status" value="1"/>
</dbReference>
<gene>
    <name evidence="2" type="ORF">EJ06DRAFT_529649</name>
</gene>
<dbReference type="OrthoDB" id="41532at2759"/>
<proteinExistence type="predicted"/>
<dbReference type="AlphaFoldDB" id="A0A6G1I0A1"/>
<name>A0A6G1I0A1_9PEZI</name>
<accession>A0A6G1I0A1</accession>
<evidence type="ECO:0000313" key="2">
    <source>
        <dbReference type="EMBL" id="KAF2401546.1"/>
    </source>
</evidence>
<evidence type="ECO:0000313" key="3">
    <source>
        <dbReference type="Proteomes" id="UP000799640"/>
    </source>
</evidence>
<dbReference type="Proteomes" id="UP000799640">
    <property type="component" value="Unassembled WGS sequence"/>
</dbReference>
<dbReference type="EMBL" id="ML996693">
    <property type="protein sequence ID" value="KAF2401546.1"/>
    <property type="molecule type" value="Genomic_DNA"/>
</dbReference>
<organism evidence="2 3">
    <name type="scientific">Trichodelitschia bisporula</name>
    <dbReference type="NCBI Taxonomy" id="703511"/>
    <lineage>
        <taxon>Eukaryota</taxon>
        <taxon>Fungi</taxon>
        <taxon>Dikarya</taxon>
        <taxon>Ascomycota</taxon>
        <taxon>Pezizomycotina</taxon>
        <taxon>Dothideomycetes</taxon>
        <taxon>Dothideomycetes incertae sedis</taxon>
        <taxon>Phaeotrichales</taxon>
        <taxon>Phaeotrichaceae</taxon>
        <taxon>Trichodelitschia</taxon>
    </lineage>
</organism>
<dbReference type="GO" id="GO:0016747">
    <property type="term" value="F:acyltransferase activity, transferring groups other than amino-acyl groups"/>
    <property type="evidence" value="ECO:0007669"/>
    <property type="project" value="InterPro"/>
</dbReference>
<protein>
    <recommendedName>
        <fullName evidence="1">N-acetyltransferase domain-containing protein</fullName>
    </recommendedName>
</protein>